<sequence>MEVTEIGTNWCTVKYEGRETYFAIHVKEINDRIIRFYLFEDGFEIFFYRVGTLQPHDKITIERLFARGKDLDNLIFEITFKVKNEFREFVKTKEIGISFFTEFEINNPHIKYPNFLY</sequence>
<gene>
    <name evidence="1" type="ORF">Hokovirus_2_109</name>
</gene>
<accession>A0A1V0SFT8</accession>
<name>A0A1V0SFT8_9VIRU</name>
<proteinExistence type="predicted"/>
<reference evidence="1" key="1">
    <citation type="journal article" date="2017" name="Science">
        <title>Giant viruses with an expanded complement of translation system components.</title>
        <authorList>
            <person name="Schulz F."/>
            <person name="Yutin N."/>
            <person name="Ivanova N.N."/>
            <person name="Ortega D.R."/>
            <person name="Lee T.K."/>
            <person name="Vierheilig J."/>
            <person name="Daims H."/>
            <person name="Horn M."/>
            <person name="Wagner M."/>
            <person name="Jensen G.J."/>
            <person name="Kyrpides N.C."/>
            <person name="Koonin E.V."/>
            <person name="Woyke T."/>
        </authorList>
    </citation>
    <scope>NUCLEOTIDE SEQUENCE</scope>
    <source>
        <strain evidence="1">HKV1</strain>
    </source>
</reference>
<organism evidence="1">
    <name type="scientific">Hokovirus HKV1</name>
    <dbReference type="NCBI Taxonomy" id="1977638"/>
    <lineage>
        <taxon>Viruses</taxon>
        <taxon>Varidnaviria</taxon>
        <taxon>Bamfordvirae</taxon>
        <taxon>Nucleocytoviricota</taxon>
        <taxon>Megaviricetes</taxon>
        <taxon>Imitervirales</taxon>
        <taxon>Mimiviridae</taxon>
        <taxon>Klosneuvirinae</taxon>
        <taxon>Hokovirus</taxon>
    </lineage>
</organism>
<dbReference type="EMBL" id="KY684104">
    <property type="protein sequence ID" value="ARF10582.1"/>
    <property type="molecule type" value="Genomic_DNA"/>
</dbReference>
<evidence type="ECO:0000313" key="1">
    <source>
        <dbReference type="EMBL" id="ARF10582.1"/>
    </source>
</evidence>
<protein>
    <submittedName>
        <fullName evidence="1">Uncharacterized protein</fullName>
    </submittedName>
</protein>